<evidence type="ECO:0000256" key="2">
    <source>
        <dbReference type="SAM" id="Phobius"/>
    </source>
</evidence>
<evidence type="ECO:0008006" key="5">
    <source>
        <dbReference type="Google" id="ProtNLM"/>
    </source>
</evidence>
<dbReference type="RefSeq" id="WP_161927224.1">
    <property type="nucleotide sequence ID" value="NZ_BJOU01000001.1"/>
</dbReference>
<feature type="transmembrane region" description="Helical" evidence="2">
    <location>
        <begin position="167"/>
        <end position="190"/>
    </location>
</feature>
<dbReference type="EMBL" id="BJOU01000001">
    <property type="protein sequence ID" value="GED97974.1"/>
    <property type="molecule type" value="Genomic_DNA"/>
</dbReference>
<organism evidence="3 4">
    <name type="scientific">Gordonia crocea</name>
    <dbReference type="NCBI Taxonomy" id="589162"/>
    <lineage>
        <taxon>Bacteria</taxon>
        <taxon>Bacillati</taxon>
        <taxon>Actinomycetota</taxon>
        <taxon>Actinomycetes</taxon>
        <taxon>Mycobacteriales</taxon>
        <taxon>Gordoniaceae</taxon>
        <taxon>Gordonia</taxon>
    </lineage>
</organism>
<feature type="compositionally biased region" description="Low complexity" evidence="1">
    <location>
        <begin position="7"/>
        <end position="20"/>
    </location>
</feature>
<reference evidence="4" key="1">
    <citation type="submission" date="2019-06" db="EMBL/GenBank/DDBJ databases">
        <title>Gordonia isolated from sludge of a wastewater treatment plant.</title>
        <authorList>
            <person name="Tamura T."/>
            <person name="Aoyama K."/>
            <person name="Kang Y."/>
            <person name="Saito S."/>
            <person name="Akiyama N."/>
            <person name="Yazawa K."/>
            <person name="Gonoi T."/>
            <person name="Mikami Y."/>
        </authorList>
    </citation>
    <scope>NUCLEOTIDE SEQUENCE [LARGE SCALE GENOMIC DNA]</scope>
    <source>
        <strain evidence="4">NBRC 107697</strain>
    </source>
</reference>
<protein>
    <recommendedName>
        <fullName evidence="5">Permease</fullName>
    </recommendedName>
</protein>
<dbReference type="AlphaFoldDB" id="A0A7I9UXQ0"/>
<name>A0A7I9UXQ0_9ACTN</name>
<accession>A0A7I9UXQ0</accession>
<feature type="region of interest" description="Disordered" evidence="1">
    <location>
        <begin position="1"/>
        <end position="35"/>
    </location>
</feature>
<comment type="caution">
    <text evidence="3">The sequence shown here is derived from an EMBL/GenBank/DDBJ whole genome shotgun (WGS) entry which is preliminary data.</text>
</comment>
<keyword evidence="2" id="KW-1133">Transmembrane helix</keyword>
<keyword evidence="4" id="KW-1185">Reference proteome</keyword>
<feature type="transmembrane region" description="Helical" evidence="2">
    <location>
        <begin position="51"/>
        <end position="72"/>
    </location>
</feature>
<sequence length="209" mass="21967">MTNDDSPNVVPTDPAVPAPAEGHPPVEDTPPAPAPKGPSFGEKVSHLVKRLLLALIGVAILVIAYFILAAFVPRQWGERIGRLVDGSLTSGTFMGITFGVVCTLVPIVCFAMAVASWGRLKHVIGVLFLIVGVVFAIPNLLTLAVHSGTNNSAQIGRRLLEQNAPGFQGGTLVGAIIGAVIALVIVIFIVNYKVRGQKIKAVKHAVETE</sequence>
<evidence type="ECO:0000313" key="3">
    <source>
        <dbReference type="EMBL" id="GED97974.1"/>
    </source>
</evidence>
<dbReference type="OrthoDB" id="4376806at2"/>
<evidence type="ECO:0000313" key="4">
    <source>
        <dbReference type="Proteomes" id="UP000444980"/>
    </source>
</evidence>
<evidence type="ECO:0000256" key="1">
    <source>
        <dbReference type="SAM" id="MobiDB-lite"/>
    </source>
</evidence>
<feature type="transmembrane region" description="Helical" evidence="2">
    <location>
        <begin position="126"/>
        <end position="147"/>
    </location>
</feature>
<proteinExistence type="predicted"/>
<dbReference type="Proteomes" id="UP000444980">
    <property type="component" value="Unassembled WGS sequence"/>
</dbReference>
<feature type="transmembrane region" description="Helical" evidence="2">
    <location>
        <begin position="92"/>
        <end position="114"/>
    </location>
</feature>
<gene>
    <name evidence="3" type="ORF">nbrc107697_20130</name>
</gene>
<keyword evidence="2" id="KW-0472">Membrane</keyword>
<keyword evidence="2" id="KW-0812">Transmembrane</keyword>